<reference evidence="6 7" key="1">
    <citation type="submission" date="2019-04" db="EMBL/GenBank/DDBJ databases">
        <title>Natronospirillum operosus gen. nov., sp. nov., a haloalkaliphilic satellite isolated from decaying biomass of laboratory culture of cyanobacterium Geitlerinema sp. and proposal of Natronospirillaceae fam. nov. and Saccharospirillaceae fam. nov.</title>
        <authorList>
            <person name="Kevbrin V."/>
            <person name="Boltyanskaya Y."/>
            <person name="Koziaeva V."/>
            <person name="Grouzdev D.S."/>
            <person name="Park M."/>
            <person name="Cho J."/>
        </authorList>
    </citation>
    <scope>NUCLEOTIDE SEQUENCE [LARGE SCALE GENOMIC DNA]</scope>
    <source>
        <strain evidence="6 7">G-116</strain>
    </source>
</reference>
<comment type="subunit">
    <text evidence="2 4">Monomer.</text>
</comment>
<dbReference type="CDD" id="cd03675">
    <property type="entry name" value="NUDIX_Hydrolase"/>
    <property type="match status" value="1"/>
</dbReference>
<dbReference type="SUPFAM" id="SSF55811">
    <property type="entry name" value="Nudix"/>
    <property type="match status" value="1"/>
</dbReference>
<dbReference type="PANTHER" id="PTHR43222">
    <property type="entry name" value="NUDIX HYDROLASE 23"/>
    <property type="match status" value="1"/>
</dbReference>
<dbReference type="InterPro" id="IPR000086">
    <property type="entry name" value="NUDIX_hydrolase_dom"/>
</dbReference>
<protein>
    <recommendedName>
        <fullName evidence="3 4">Phosphatase NudJ</fullName>
        <ecNumber evidence="4">3.6.1.-</ecNumber>
    </recommendedName>
</protein>
<evidence type="ECO:0000256" key="3">
    <source>
        <dbReference type="ARBA" id="ARBA00015552"/>
    </source>
</evidence>
<dbReference type="GO" id="GO:0004787">
    <property type="term" value="F:thiamine diphosphate phosphatase activity"/>
    <property type="evidence" value="ECO:0007669"/>
    <property type="project" value="InterPro"/>
</dbReference>
<dbReference type="PROSITE" id="PS51462">
    <property type="entry name" value="NUDIX"/>
    <property type="match status" value="1"/>
</dbReference>
<gene>
    <name evidence="4" type="primary">nudJ</name>
    <name evidence="6" type="ORF">E4656_04370</name>
</gene>
<evidence type="ECO:0000256" key="2">
    <source>
        <dbReference type="ARBA" id="ARBA00011245"/>
    </source>
</evidence>
<dbReference type="OrthoDB" id="8594221at2"/>
<dbReference type="GO" id="GO:0017111">
    <property type="term" value="F:ribonucleoside triphosphate phosphatase activity"/>
    <property type="evidence" value="ECO:0007669"/>
    <property type="project" value="InterPro"/>
</dbReference>
<dbReference type="GO" id="GO:0017110">
    <property type="term" value="F:nucleoside diphosphate phosphatase activity"/>
    <property type="evidence" value="ECO:0007669"/>
    <property type="project" value="InterPro"/>
</dbReference>
<dbReference type="Gene3D" id="3.90.79.10">
    <property type="entry name" value="Nucleoside Triphosphate Pyrophosphohydrolase"/>
    <property type="match status" value="1"/>
</dbReference>
<dbReference type="RefSeq" id="WP_135481492.1">
    <property type="nucleotide sequence ID" value="NZ_SRMF01000001.1"/>
</dbReference>
<organism evidence="6 7">
    <name type="scientific">Natronospirillum operosum</name>
    <dbReference type="NCBI Taxonomy" id="2759953"/>
    <lineage>
        <taxon>Bacteria</taxon>
        <taxon>Pseudomonadati</taxon>
        <taxon>Pseudomonadota</taxon>
        <taxon>Gammaproteobacteria</taxon>
        <taxon>Oceanospirillales</taxon>
        <taxon>Natronospirillaceae</taxon>
        <taxon>Natronospirillum</taxon>
    </lineage>
</organism>
<dbReference type="InterPro" id="IPR033713">
    <property type="entry name" value="NudJ"/>
</dbReference>
<dbReference type="InterPro" id="IPR015797">
    <property type="entry name" value="NUDIX_hydrolase-like_dom_sf"/>
</dbReference>
<evidence type="ECO:0000313" key="7">
    <source>
        <dbReference type="Proteomes" id="UP000297475"/>
    </source>
</evidence>
<accession>A0A4Z0WBX1</accession>
<keyword evidence="7" id="KW-1185">Reference proteome</keyword>
<proteinExistence type="inferred from homology"/>
<evidence type="ECO:0000313" key="6">
    <source>
        <dbReference type="EMBL" id="TGG95652.1"/>
    </source>
</evidence>
<keyword evidence="4" id="KW-0460">Magnesium</keyword>
<sequence>MTFKPHITVAALVRRKDRYLIVEEIYDGRKVYNQPAGHVEAGETVVEACAREALEESCWRVRPSHLIGVYVYKAPNGVTYYRFGLAAEALEETGHTLDEDIVAVHWLTLKEMQALHNRGELRSPLVLKLIEDDLAGQAYPLNLIHEGSNG</sequence>
<dbReference type="Proteomes" id="UP000297475">
    <property type="component" value="Unassembled WGS sequence"/>
</dbReference>
<name>A0A4Z0WBX1_9GAMM</name>
<dbReference type="EMBL" id="SRMF01000001">
    <property type="protein sequence ID" value="TGG95652.1"/>
    <property type="molecule type" value="Genomic_DNA"/>
</dbReference>
<feature type="domain" description="Nudix hydrolase" evidence="5">
    <location>
        <begin position="4"/>
        <end position="128"/>
    </location>
</feature>
<dbReference type="PANTHER" id="PTHR43222:SF11">
    <property type="entry name" value="PHOSPHATASE NUDJ"/>
    <property type="match status" value="1"/>
</dbReference>
<dbReference type="AlphaFoldDB" id="A0A4Z0WBX1"/>
<comment type="cofactor">
    <cofactor evidence="4">
        <name>Mg(2+)</name>
        <dbReference type="ChEBI" id="CHEBI:18420"/>
    </cofactor>
</comment>
<dbReference type="EC" id="3.6.1.-" evidence="4"/>
<comment type="caution">
    <text evidence="6">The sequence shown here is derived from an EMBL/GenBank/DDBJ whole genome shotgun (WGS) entry which is preliminary data.</text>
</comment>
<comment type="similarity">
    <text evidence="1 4">Belongs to the Nudix hydrolase family. NudJ subfamily.</text>
</comment>
<keyword evidence="4 6" id="KW-0378">Hydrolase</keyword>
<evidence type="ECO:0000256" key="1">
    <source>
        <dbReference type="ARBA" id="ARBA00007608"/>
    </source>
</evidence>
<evidence type="ECO:0000259" key="5">
    <source>
        <dbReference type="PROSITE" id="PS51462"/>
    </source>
</evidence>
<evidence type="ECO:0000256" key="4">
    <source>
        <dbReference type="RuleBase" id="RU364043"/>
    </source>
</evidence>
<dbReference type="Pfam" id="PF00293">
    <property type="entry name" value="NUDIX"/>
    <property type="match status" value="1"/>
</dbReference>